<dbReference type="EMBL" id="JAWDGP010007844">
    <property type="protein sequence ID" value="KAK3703113.1"/>
    <property type="molecule type" value="Genomic_DNA"/>
</dbReference>
<dbReference type="Proteomes" id="UP001283361">
    <property type="component" value="Unassembled WGS sequence"/>
</dbReference>
<sequence length="136" mass="15487">MALNISLALACLIAKKEQDYIDRCEIELSQTTSEYNLEHEILLLEKFSVIPVPNSTSKRKGVRRNDTSEISRFELADLDYAISQVETEIYVDVCESPFSLLHSSTLARGLFGTILQWTTALLLLHYIRDSISDYLL</sequence>
<reference evidence="1" key="1">
    <citation type="journal article" date="2023" name="G3 (Bethesda)">
        <title>A reference genome for the long-term kleptoplast-retaining sea slug Elysia crispata morphotype clarki.</title>
        <authorList>
            <person name="Eastman K.E."/>
            <person name="Pendleton A.L."/>
            <person name="Shaikh M.A."/>
            <person name="Suttiyut T."/>
            <person name="Ogas R."/>
            <person name="Tomko P."/>
            <person name="Gavelis G."/>
            <person name="Widhalm J.R."/>
            <person name="Wisecaver J.H."/>
        </authorList>
    </citation>
    <scope>NUCLEOTIDE SEQUENCE</scope>
    <source>
        <strain evidence="1">ECLA1</strain>
    </source>
</reference>
<evidence type="ECO:0000313" key="1">
    <source>
        <dbReference type="EMBL" id="KAK3703113.1"/>
    </source>
</evidence>
<dbReference type="AlphaFoldDB" id="A0AAE0XQE8"/>
<evidence type="ECO:0000313" key="2">
    <source>
        <dbReference type="Proteomes" id="UP001283361"/>
    </source>
</evidence>
<keyword evidence="2" id="KW-1185">Reference proteome</keyword>
<protein>
    <submittedName>
        <fullName evidence="1">Uncharacterized protein</fullName>
    </submittedName>
</protein>
<comment type="caution">
    <text evidence="1">The sequence shown here is derived from an EMBL/GenBank/DDBJ whole genome shotgun (WGS) entry which is preliminary data.</text>
</comment>
<proteinExistence type="predicted"/>
<gene>
    <name evidence="1" type="ORF">RRG08_002971</name>
</gene>
<accession>A0AAE0XQE8</accession>
<organism evidence="1 2">
    <name type="scientific">Elysia crispata</name>
    <name type="common">lettuce slug</name>
    <dbReference type="NCBI Taxonomy" id="231223"/>
    <lineage>
        <taxon>Eukaryota</taxon>
        <taxon>Metazoa</taxon>
        <taxon>Spiralia</taxon>
        <taxon>Lophotrochozoa</taxon>
        <taxon>Mollusca</taxon>
        <taxon>Gastropoda</taxon>
        <taxon>Heterobranchia</taxon>
        <taxon>Euthyneura</taxon>
        <taxon>Panpulmonata</taxon>
        <taxon>Sacoglossa</taxon>
        <taxon>Placobranchoidea</taxon>
        <taxon>Plakobranchidae</taxon>
        <taxon>Elysia</taxon>
    </lineage>
</organism>
<name>A0AAE0XQE8_9GAST</name>